<proteinExistence type="predicted"/>
<evidence type="ECO:0000313" key="3">
    <source>
        <dbReference type="Proteomes" id="UP000654604"/>
    </source>
</evidence>
<feature type="transmembrane region" description="Helical" evidence="1">
    <location>
        <begin position="147"/>
        <end position="166"/>
    </location>
</feature>
<protein>
    <submittedName>
        <fullName evidence="2">Uncharacterized protein</fullName>
    </submittedName>
</protein>
<keyword evidence="1" id="KW-0472">Membrane</keyword>
<reference evidence="2 3" key="1">
    <citation type="submission" date="2020-10" db="EMBL/GenBank/DDBJ databases">
        <authorList>
            <person name="Castelo-Branco R."/>
            <person name="Eusebio N."/>
            <person name="Adriana R."/>
            <person name="Vieira A."/>
            <person name="Brugerolle De Fraissinette N."/>
            <person name="Rezende De Castro R."/>
            <person name="Schneider M.P."/>
            <person name="Vasconcelos V."/>
            <person name="Leao P.N."/>
        </authorList>
    </citation>
    <scope>NUCLEOTIDE SEQUENCE [LARGE SCALE GENOMIC DNA]</scope>
    <source>
        <strain evidence="2 3">LEGE 03274</strain>
    </source>
</reference>
<feature type="transmembrane region" description="Helical" evidence="1">
    <location>
        <begin position="343"/>
        <end position="365"/>
    </location>
</feature>
<feature type="transmembrane region" description="Helical" evidence="1">
    <location>
        <begin position="117"/>
        <end position="135"/>
    </location>
</feature>
<evidence type="ECO:0000313" key="2">
    <source>
        <dbReference type="EMBL" id="MBE9221605.1"/>
    </source>
</evidence>
<keyword evidence="1" id="KW-0812">Transmembrane</keyword>
<keyword evidence="1" id="KW-1133">Transmembrane helix</keyword>
<sequence>MKQEQQQQHTENNYTELSKPELLIKFVEQDPSCAEVLELTQEGKKLTPQDPSLAEKISSVLIANPKDYYGNAYVTDELKKHAKITANTNSFANIIDFVSNAPFYFFCFKFLGNFPAVILGLLIDVGVLSFSNITASTVANRTKKNRGWANIGIFGMVSISILKTLVSGIGVELLNNPTGIQQQTVDYLVAEQRVKVEDLNNSDTSKYEEAEQKCQQGTQDLQKMTEGDRNYDALYQDVHGLWSERNKDWSNAPKGQKIPLCIEAKILEQQHYAVYEDAKETLDQKLSIRAQRGNDLAFLRDEFPELYEFHFDEEGNLRSAVTQVSMATRSFFSKLLNGEFADLGLGLFFFSLSVISSAAAVFITIKYANREDVLKSRDEDFARQRDIELEEIYHQLLARDKEV</sequence>
<gene>
    <name evidence="2" type="ORF">IQ215_02740</name>
</gene>
<dbReference type="Proteomes" id="UP000654604">
    <property type="component" value="Unassembled WGS sequence"/>
</dbReference>
<evidence type="ECO:0000256" key="1">
    <source>
        <dbReference type="SAM" id="Phobius"/>
    </source>
</evidence>
<accession>A0ABR9V137</accession>
<comment type="caution">
    <text evidence="2">The sequence shown here is derived from an EMBL/GenBank/DDBJ whole genome shotgun (WGS) entry which is preliminary data.</text>
</comment>
<dbReference type="RefSeq" id="WP_193799796.1">
    <property type="nucleotide sequence ID" value="NZ_JADEWC010000004.1"/>
</dbReference>
<dbReference type="EMBL" id="JADEWC010000004">
    <property type="protein sequence ID" value="MBE9221605.1"/>
    <property type="molecule type" value="Genomic_DNA"/>
</dbReference>
<name>A0ABR9V137_9CHRO</name>
<keyword evidence="3" id="KW-1185">Reference proteome</keyword>
<organism evidence="2 3">
    <name type="scientific">Cyanobacterium stanieri LEGE 03274</name>
    <dbReference type="NCBI Taxonomy" id="1828756"/>
    <lineage>
        <taxon>Bacteria</taxon>
        <taxon>Bacillati</taxon>
        <taxon>Cyanobacteriota</taxon>
        <taxon>Cyanophyceae</taxon>
        <taxon>Oscillatoriophycideae</taxon>
        <taxon>Chroococcales</taxon>
        <taxon>Geminocystaceae</taxon>
        <taxon>Cyanobacterium</taxon>
    </lineage>
</organism>